<proteinExistence type="predicted"/>
<dbReference type="EMBL" id="UINC01058734">
    <property type="protein sequence ID" value="SVB81334.1"/>
    <property type="molecule type" value="Genomic_DNA"/>
</dbReference>
<feature type="non-terminal residue" evidence="1">
    <location>
        <position position="44"/>
    </location>
</feature>
<protein>
    <submittedName>
        <fullName evidence="1">Uncharacterized protein</fullName>
    </submittedName>
</protein>
<evidence type="ECO:0000313" key="1">
    <source>
        <dbReference type="EMBL" id="SVB81334.1"/>
    </source>
</evidence>
<feature type="non-terminal residue" evidence="1">
    <location>
        <position position="1"/>
    </location>
</feature>
<gene>
    <name evidence="1" type="ORF">METZ01_LOCUS234188</name>
</gene>
<sequence>MKYPSILIVSLFVASNSYAETLFEEYELLDTPDDTWTVHVDRYD</sequence>
<organism evidence="1">
    <name type="scientific">marine metagenome</name>
    <dbReference type="NCBI Taxonomy" id="408172"/>
    <lineage>
        <taxon>unclassified sequences</taxon>
        <taxon>metagenomes</taxon>
        <taxon>ecological metagenomes</taxon>
    </lineage>
</organism>
<accession>A0A382H280</accession>
<dbReference type="AlphaFoldDB" id="A0A382H280"/>
<reference evidence="1" key="1">
    <citation type="submission" date="2018-05" db="EMBL/GenBank/DDBJ databases">
        <authorList>
            <person name="Lanie J.A."/>
            <person name="Ng W.-L."/>
            <person name="Kazmierczak K.M."/>
            <person name="Andrzejewski T.M."/>
            <person name="Davidsen T.M."/>
            <person name="Wayne K.J."/>
            <person name="Tettelin H."/>
            <person name="Glass J.I."/>
            <person name="Rusch D."/>
            <person name="Podicherti R."/>
            <person name="Tsui H.-C.T."/>
            <person name="Winkler M.E."/>
        </authorList>
    </citation>
    <scope>NUCLEOTIDE SEQUENCE</scope>
</reference>
<name>A0A382H280_9ZZZZ</name>